<reference evidence="1 2" key="1">
    <citation type="submission" date="2020-04" db="EMBL/GenBank/DDBJ databases">
        <authorList>
            <person name="Alioto T."/>
            <person name="Alioto T."/>
            <person name="Gomez Garrido J."/>
        </authorList>
    </citation>
    <scope>NUCLEOTIDE SEQUENCE [LARGE SCALE GENOMIC DNA]</scope>
</reference>
<evidence type="ECO:0008006" key="3">
    <source>
        <dbReference type="Google" id="ProtNLM"/>
    </source>
</evidence>
<evidence type="ECO:0000313" key="2">
    <source>
        <dbReference type="Proteomes" id="UP000494165"/>
    </source>
</evidence>
<gene>
    <name evidence="1" type="ORF">CLODIP_2_CD06475</name>
</gene>
<accession>A0A8S1CS67</accession>
<dbReference type="InterPro" id="IPR027417">
    <property type="entry name" value="P-loop_NTPase"/>
</dbReference>
<dbReference type="EMBL" id="CADEPI010000068">
    <property type="protein sequence ID" value="CAB3372080.1"/>
    <property type="molecule type" value="Genomic_DNA"/>
</dbReference>
<comment type="caution">
    <text evidence="1">The sequence shown here is derived from an EMBL/GenBank/DDBJ whole genome shotgun (WGS) entry which is preliminary data.</text>
</comment>
<sequence length="178" mass="19846">MTLRKGGLGRKEIQKSLKSALNHLVILQCFNSTQLMSCMHSLPQLIRSRPSKVGLVIVDSPASYYQSDLLFEVNANNAKVSKEHYLADILSPLLSSEINQLNIVLAFTLPMSFKRSFVASNLPNKSYSVYTKPAEAPSSDTGNDNECYQVILYKGKDFVHQTSFSLVKNELIWKGQTG</sequence>
<dbReference type="AlphaFoldDB" id="A0A8S1CS67"/>
<dbReference type="Proteomes" id="UP000494165">
    <property type="component" value="Unassembled WGS sequence"/>
</dbReference>
<dbReference type="OrthoDB" id="420422at2759"/>
<proteinExistence type="predicted"/>
<name>A0A8S1CS67_9INSE</name>
<dbReference type="Gene3D" id="3.40.50.300">
    <property type="entry name" value="P-loop containing nucleotide triphosphate hydrolases"/>
    <property type="match status" value="1"/>
</dbReference>
<protein>
    <recommendedName>
        <fullName evidence="3">DNA recombination and repair protein Rad51-like C-terminal domain-containing protein</fullName>
    </recommendedName>
</protein>
<keyword evidence="2" id="KW-1185">Reference proteome</keyword>
<organism evidence="1 2">
    <name type="scientific">Cloeon dipterum</name>
    <dbReference type="NCBI Taxonomy" id="197152"/>
    <lineage>
        <taxon>Eukaryota</taxon>
        <taxon>Metazoa</taxon>
        <taxon>Ecdysozoa</taxon>
        <taxon>Arthropoda</taxon>
        <taxon>Hexapoda</taxon>
        <taxon>Insecta</taxon>
        <taxon>Pterygota</taxon>
        <taxon>Palaeoptera</taxon>
        <taxon>Ephemeroptera</taxon>
        <taxon>Pisciforma</taxon>
        <taxon>Baetidae</taxon>
        <taxon>Cloeon</taxon>
    </lineage>
</organism>
<evidence type="ECO:0000313" key="1">
    <source>
        <dbReference type="EMBL" id="CAB3372080.1"/>
    </source>
</evidence>